<evidence type="ECO:0000313" key="2">
    <source>
        <dbReference type="EMBL" id="GHI79589.1"/>
    </source>
</evidence>
<proteinExistence type="predicted"/>
<dbReference type="EMBL" id="BNED01000005">
    <property type="protein sequence ID" value="GHI79589.1"/>
    <property type="molecule type" value="Genomic_DNA"/>
</dbReference>
<name>A0ABQ3TGQ8_9ACTN</name>
<comment type="caution">
    <text evidence="2">The sequence shown here is derived from an EMBL/GenBank/DDBJ whole genome shotgun (WGS) entry which is preliminary data.</text>
</comment>
<evidence type="ECO:0000313" key="3">
    <source>
        <dbReference type="Proteomes" id="UP000608522"/>
    </source>
</evidence>
<gene>
    <name evidence="2" type="ORF">Sspor_51500</name>
</gene>
<keyword evidence="3" id="KW-1185">Reference proteome</keyword>
<protein>
    <submittedName>
        <fullName evidence="2">Uncharacterized protein</fullName>
    </submittedName>
</protein>
<dbReference type="Proteomes" id="UP000608522">
    <property type="component" value="Unassembled WGS sequence"/>
</dbReference>
<reference evidence="3" key="1">
    <citation type="submission" date="2023-07" db="EMBL/GenBank/DDBJ databases">
        <title>Whole genome shotgun sequence of Streptomyces spororaveus NBRC 15456.</title>
        <authorList>
            <person name="Komaki H."/>
            <person name="Tamura T."/>
        </authorList>
    </citation>
    <scope>NUCLEOTIDE SEQUENCE [LARGE SCALE GENOMIC DNA]</scope>
    <source>
        <strain evidence="3">NBRC 15456</strain>
    </source>
</reference>
<feature type="region of interest" description="Disordered" evidence="1">
    <location>
        <begin position="30"/>
        <end position="115"/>
    </location>
</feature>
<organism evidence="2 3">
    <name type="scientific">Streptomyces spororaveus</name>
    <dbReference type="NCBI Taxonomy" id="284039"/>
    <lineage>
        <taxon>Bacteria</taxon>
        <taxon>Bacillati</taxon>
        <taxon>Actinomycetota</taxon>
        <taxon>Actinomycetes</taxon>
        <taxon>Kitasatosporales</taxon>
        <taxon>Streptomycetaceae</taxon>
        <taxon>Streptomyces</taxon>
    </lineage>
</organism>
<sequence length="115" mass="12497">MILSFSHVAGGEYEDEAAVAVREFTALKSALRDPQTPTDSATAVPTEGTAVFPRPDSQTTRATPGRETDIRKRLAQRTYRPDRGAADPASPKRAGHRARDGRGRAARQSRRPRAA</sequence>
<feature type="compositionally biased region" description="Basic residues" evidence="1">
    <location>
        <begin position="104"/>
        <end position="115"/>
    </location>
</feature>
<accession>A0ABQ3TGQ8</accession>
<evidence type="ECO:0000256" key="1">
    <source>
        <dbReference type="SAM" id="MobiDB-lite"/>
    </source>
</evidence>